<protein>
    <recommendedName>
        <fullName evidence="3">F-box domain-containing protein</fullName>
    </recommendedName>
</protein>
<organism evidence="1 2">
    <name type="scientific">Lyophyllum shimeji</name>
    <name type="common">Hon-shimeji</name>
    <name type="synonym">Tricholoma shimeji</name>
    <dbReference type="NCBI Taxonomy" id="47721"/>
    <lineage>
        <taxon>Eukaryota</taxon>
        <taxon>Fungi</taxon>
        <taxon>Dikarya</taxon>
        <taxon>Basidiomycota</taxon>
        <taxon>Agaricomycotina</taxon>
        <taxon>Agaricomycetes</taxon>
        <taxon>Agaricomycetidae</taxon>
        <taxon>Agaricales</taxon>
        <taxon>Tricholomatineae</taxon>
        <taxon>Lyophyllaceae</taxon>
        <taxon>Lyophyllum</taxon>
    </lineage>
</organism>
<gene>
    <name evidence="1" type="ORF">LshimejAT787_0400850</name>
</gene>
<dbReference type="OrthoDB" id="3041002at2759"/>
<dbReference type="Proteomes" id="UP001063166">
    <property type="component" value="Unassembled WGS sequence"/>
</dbReference>
<dbReference type="EMBL" id="BRPK01000004">
    <property type="protein sequence ID" value="GLB37034.1"/>
    <property type="molecule type" value="Genomic_DNA"/>
</dbReference>
<evidence type="ECO:0000313" key="1">
    <source>
        <dbReference type="EMBL" id="GLB37034.1"/>
    </source>
</evidence>
<sequence>MADLSCANAMVPPRSSSVTLPIDLQFAVIDTLRSNNHALRICALVCSHWRLRSHSHTFWTVVLARGSVLRFHNLIQNEFSAVAIIPSVKAVHVQGPYWDLDKISALSDVLASFSSAGNIDTLGLQNLMQATVPFGVPALDRFRFSTITTLQLLETHFASKAELVAFLGNFSGLRHLVLQSIWCINPSASVSRTIPPGSYALILQSGNNMTRKCLCWDSDTAEDAVLPSDLANLVELVTLGRQHIPQLLQTLGASLHHLQLDSQSYYAILRVDLHQPGWTHTTGLKQLSLEAAKHLSPLLSWVPDILAEIPVTEPPTLNILTIAFPTSRPLHDNRPFLLHIAEVLSRPQFRLLQVIQFVVPDRVDRELENRIEWTIREALATWSEKGVLVFDFAEPV</sequence>
<keyword evidence="2" id="KW-1185">Reference proteome</keyword>
<name>A0A9P3PKB6_LYOSH</name>
<dbReference type="InterPro" id="IPR036047">
    <property type="entry name" value="F-box-like_dom_sf"/>
</dbReference>
<dbReference type="AlphaFoldDB" id="A0A9P3PKB6"/>
<reference evidence="1" key="1">
    <citation type="submission" date="2022-07" db="EMBL/GenBank/DDBJ databases">
        <title>The genome of Lyophyllum shimeji provides insight into the initial evolution of ectomycorrhizal fungal genome.</title>
        <authorList>
            <person name="Kobayashi Y."/>
            <person name="Shibata T."/>
            <person name="Hirakawa H."/>
            <person name="Shigenobu S."/>
            <person name="Nishiyama T."/>
            <person name="Yamada A."/>
            <person name="Hasebe M."/>
            <person name="Kawaguchi M."/>
        </authorList>
    </citation>
    <scope>NUCLEOTIDE SEQUENCE</scope>
    <source>
        <strain evidence="1">AT787</strain>
    </source>
</reference>
<evidence type="ECO:0008006" key="3">
    <source>
        <dbReference type="Google" id="ProtNLM"/>
    </source>
</evidence>
<comment type="caution">
    <text evidence="1">The sequence shown here is derived from an EMBL/GenBank/DDBJ whole genome shotgun (WGS) entry which is preliminary data.</text>
</comment>
<proteinExistence type="predicted"/>
<accession>A0A9P3PKB6</accession>
<dbReference type="SUPFAM" id="SSF81383">
    <property type="entry name" value="F-box domain"/>
    <property type="match status" value="1"/>
</dbReference>
<evidence type="ECO:0000313" key="2">
    <source>
        <dbReference type="Proteomes" id="UP001063166"/>
    </source>
</evidence>